<evidence type="ECO:0000256" key="2">
    <source>
        <dbReference type="ARBA" id="ARBA00022448"/>
    </source>
</evidence>
<gene>
    <name evidence="8" type="ORF">LPB072_14020</name>
    <name evidence="9" type="ORF">LPB72_01800</name>
</gene>
<dbReference type="Gene3D" id="1.10.3720.10">
    <property type="entry name" value="MetI-like"/>
    <property type="match status" value="1"/>
</dbReference>
<comment type="subcellular location">
    <subcellularLocation>
        <location evidence="1 6">Cell membrane</location>
        <topology evidence="1 6">Multi-pass membrane protein</topology>
    </subcellularLocation>
</comment>
<sequence length="377" mass="38461">MAAGACAGLPLLRVAPNRLVSGESVSFFSLLQGPVWGLAALLAALLVLALTPPRRLGLWLTVAAATGLAVGLGGLAASHAIQAVSADMPFARTSLGSGLWLLWLLMGLVLADALQALRATGLVRLGVAMAALLPLALLLASGGADELSIMKEYANRSDEYWDAIARHVQIVVLALFLTLAMGLPLGWAAHRYARAGKAMFPVLNIIQTIPSIALFGLLMAPLAWLAASWPALGRAGISGVGLAPGVLALTLYSLLPVVRGTLAGLAQVPAAVTQAAQGLGFSPAQLFWQAQVPLALPVVLGGLRTASIQAVGLAAVTALIGAGGLGSLMFEGLFSSAQDLVLLGVVPIVVLGALVDGVFKLLIGLTRPATTPLEFAQ</sequence>
<feature type="transmembrane region" description="Helical" evidence="6">
    <location>
        <begin position="310"/>
        <end position="334"/>
    </location>
</feature>
<dbReference type="KEGG" id="hyl:LPB072_14020"/>
<dbReference type="PANTHER" id="PTHR30177">
    <property type="entry name" value="GLYCINE BETAINE/L-PROLINE TRANSPORT SYSTEM PERMEASE PROTEIN PROW"/>
    <property type="match status" value="1"/>
</dbReference>
<keyword evidence="3 6" id="KW-0812">Transmembrane</keyword>
<reference evidence="9 10" key="1">
    <citation type="submission" date="2016-02" db="EMBL/GenBank/DDBJ databases">
        <title>Draft genome sequence of Hydrogenophaga sp. LPB0072.</title>
        <authorList>
            <person name="Shin S.-K."/>
            <person name="Yi H."/>
        </authorList>
    </citation>
    <scope>NUCLEOTIDE SEQUENCE [LARGE SCALE GENOMIC DNA]</scope>
    <source>
        <strain evidence="9 10">LPB0072</strain>
    </source>
</reference>
<dbReference type="Proteomes" id="UP000185657">
    <property type="component" value="Unassembled WGS sequence"/>
</dbReference>
<keyword evidence="2 6" id="KW-0813">Transport</keyword>
<dbReference type="CDD" id="cd06261">
    <property type="entry name" value="TM_PBP2"/>
    <property type="match status" value="1"/>
</dbReference>
<dbReference type="InterPro" id="IPR035906">
    <property type="entry name" value="MetI-like_sf"/>
</dbReference>
<dbReference type="EMBL" id="CP017476">
    <property type="protein sequence ID" value="AOW15653.1"/>
    <property type="molecule type" value="Genomic_DNA"/>
</dbReference>
<dbReference type="Proteomes" id="UP000185680">
    <property type="component" value="Chromosome"/>
</dbReference>
<accession>A0A162N1W9</accession>
<reference evidence="8 11" key="2">
    <citation type="submission" date="2016-10" db="EMBL/GenBank/DDBJ databases">
        <title>Hydorgenophaga sp. LPB0072 isolated from gastropod.</title>
        <authorList>
            <person name="Kim E."/>
            <person name="Yi H."/>
        </authorList>
    </citation>
    <scope>NUCLEOTIDE SEQUENCE [LARGE SCALE GENOMIC DNA]</scope>
    <source>
        <strain evidence="8 11">LPB0072</strain>
    </source>
</reference>
<dbReference type="GO" id="GO:0005886">
    <property type="term" value="C:plasma membrane"/>
    <property type="evidence" value="ECO:0007669"/>
    <property type="project" value="UniProtKB-SubCell"/>
</dbReference>
<feature type="transmembrane region" description="Helical" evidence="6">
    <location>
        <begin position="164"/>
        <end position="188"/>
    </location>
</feature>
<feature type="transmembrane region" description="Helical" evidence="6">
    <location>
        <begin position="56"/>
        <end position="77"/>
    </location>
</feature>
<dbReference type="GO" id="GO:0055085">
    <property type="term" value="P:transmembrane transport"/>
    <property type="evidence" value="ECO:0007669"/>
    <property type="project" value="InterPro"/>
</dbReference>
<feature type="transmembrane region" description="Helical" evidence="6">
    <location>
        <begin position="340"/>
        <end position="363"/>
    </location>
</feature>
<name>A0A162N1W9_9BURK</name>
<evidence type="ECO:0000256" key="4">
    <source>
        <dbReference type="ARBA" id="ARBA00022989"/>
    </source>
</evidence>
<evidence type="ECO:0000313" key="9">
    <source>
        <dbReference type="EMBL" id="OAD44355.1"/>
    </source>
</evidence>
<feature type="domain" description="ABC transmembrane type-1" evidence="7">
    <location>
        <begin position="164"/>
        <end position="359"/>
    </location>
</feature>
<dbReference type="STRING" id="1763535.LPB072_14020"/>
<feature type="transmembrane region" description="Helical" evidence="6">
    <location>
        <begin position="121"/>
        <end position="144"/>
    </location>
</feature>
<keyword evidence="4 6" id="KW-1133">Transmembrane helix</keyword>
<feature type="transmembrane region" description="Helical" evidence="6">
    <location>
        <begin position="236"/>
        <end position="255"/>
    </location>
</feature>
<evidence type="ECO:0000259" key="7">
    <source>
        <dbReference type="PROSITE" id="PS50928"/>
    </source>
</evidence>
<dbReference type="AlphaFoldDB" id="A0A162N1W9"/>
<evidence type="ECO:0000313" key="10">
    <source>
        <dbReference type="Proteomes" id="UP000185657"/>
    </source>
</evidence>
<organism evidence="8 11">
    <name type="scientific">Hydrogenophaga crassostreae</name>
    <dbReference type="NCBI Taxonomy" id="1763535"/>
    <lineage>
        <taxon>Bacteria</taxon>
        <taxon>Pseudomonadati</taxon>
        <taxon>Pseudomonadota</taxon>
        <taxon>Betaproteobacteria</taxon>
        <taxon>Burkholderiales</taxon>
        <taxon>Comamonadaceae</taxon>
        <taxon>Hydrogenophaga</taxon>
    </lineage>
</organism>
<proteinExistence type="inferred from homology"/>
<keyword evidence="10" id="KW-1185">Reference proteome</keyword>
<feature type="transmembrane region" description="Helical" evidence="6">
    <location>
        <begin position="26"/>
        <end position="49"/>
    </location>
</feature>
<evidence type="ECO:0000256" key="5">
    <source>
        <dbReference type="ARBA" id="ARBA00023136"/>
    </source>
</evidence>
<feature type="transmembrane region" description="Helical" evidence="6">
    <location>
        <begin position="200"/>
        <end position="224"/>
    </location>
</feature>
<dbReference type="Pfam" id="PF00528">
    <property type="entry name" value="BPD_transp_1"/>
    <property type="match status" value="1"/>
</dbReference>
<evidence type="ECO:0000313" key="8">
    <source>
        <dbReference type="EMBL" id="AOW15653.1"/>
    </source>
</evidence>
<dbReference type="GO" id="GO:0031460">
    <property type="term" value="P:glycine betaine transport"/>
    <property type="evidence" value="ECO:0007669"/>
    <property type="project" value="TreeGrafter"/>
</dbReference>
<dbReference type="EMBL" id="LVWD01000001">
    <property type="protein sequence ID" value="OAD44355.1"/>
    <property type="molecule type" value="Genomic_DNA"/>
</dbReference>
<dbReference type="InterPro" id="IPR051204">
    <property type="entry name" value="ABC_transp_perm/SBD"/>
</dbReference>
<dbReference type="SUPFAM" id="SSF161098">
    <property type="entry name" value="MetI-like"/>
    <property type="match status" value="1"/>
</dbReference>
<evidence type="ECO:0000313" key="11">
    <source>
        <dbReference type="Proteomes" id="UP000185680"/>
    </source>
</evidence>
<evidence type="ECO:0000256" key="1">
    <source>
        <dbReference type="ARBA" id="ARBA00004651"/>
    </source>
</evidence>
<protein>
    <submittedName>
        <fullName evidence="8">Osmoprotectant uptake system permease</fullName>
    </submittedName>
</protein>
<feature type="transmembrane region" description="Helical" evidence="6">
    <location>
        <begin position="97"/>
        <end position="114"/>
    </location>
</feature>
<dbReference type="InterPro" id="IPR000515">
    <property type="entry name" value="MetI-like"/>
</dbReference>
<keyword evidence="5 6" id="KW-0472">Membrane</keyword>
<dbReference type="PROSITE" id="PS50928">
    <property type="entry name" value="ABC_TM1"/>
    <property type="match status" value="1"/>
</dbReference>
<evidence type="ECO:0000256" key="6">
    <source>
        <dbReference type="RuleBase" id="RU363032"/>
    </source>
</evidence>
<comment type="similarity">
    <text evidence="6">Belongs to the binding-protein-dependent transport system permease family.</text>
</comment>
<dbReference type="PANTHER" id="PTHR30177:SF30">
    <property type="entry name" value="GLYCINE BETAINE UPTAKE SYSTEM PERMEASE PROTEIN YEHY"/>
    <property type="match status" value="1"/>
</dbReference>
<evidence type="ECO:0000256" key="3">
    <source>
        <dbReference type="ARBA" id="ARBA00022692"/>
    </source>
</evidence>